<reference evidence="6" key="2">
    <citation type="submission" date="2020-09" db="EMBL/GenBank/DDBJ databases">
        <authorList>
            <person name="Sun Q."/>
            <person name="Zhou Y."/>
        </authorList>
    </citation>
    <scope>NUCLEOTIDE SEQUENCE</scope>
    <source>
        <strain evidence="6">CGMCC 1.14988</strain>
    </source>
</reference>
<keyword evidence="1" id="KW-0805">Transcription regulation</keyword>
<sequence>MARYRVGLQTRERILHATRRLVSELGVEAVTLKAITDEAGVGAGSFYNLFESKEAAVFEVVREAIEAVDPDPARAGTDSLDELVDAFVAFLTDDRPIARIYLQLAVGRGLTDADVGARTMRSHRWRVERFADAWRREDRTLTSAESQALAETLLAGLTGLGITALLDPDFDMRAHARRLLVRVRSPQPQPAER</sequence>
<reference evidence="6" key="1">
    <citation type="journal article" date="2014" name="Int. J. Syst. Evol. Microbiol.">
        <title>Complete genome sequence of Corynebacterium casei LMG S-19264T (=DSM 44701T), isolated from a smear-ripened cheese.</title>
        <authorList>
            <consortium name="US DOE Joint Genome Institute (JGI-PGF)"/>
            <person name="Walter F."/>
            <person name="Albersmeier A."/>
            <person name="Kalinowski J."/>
            <person name="Ruckert C."/>
        </authorList>
    </citation>
    <scope>NUCLEOTIDE SEQUENCE</scope>
    <source>
        <strain evidence="6">CGMCC 1.14988</strain>
    </source>
</reference>
<proteinExistence type="predicted"/>
<dbReference type="SUPFAM" id="SSF48498">
    <property type="entry name" value="Tetracyclin repressor-like, C-terminal domain"/>
    <property type="match status" value="1"/>
</dbReference>
<accession>A0A8J3ESX0</accession>
<keyword evidence="7" id="KW-1185">Reference proteome</keyword>
<dbReference type="GO" id="GO:0000976">
    <property type="term" value="F:transcription cis-regulatory region binding"/>
    <property type="evidence" value="ECO:0007669"/>
    <property type="project" value="TreeGrafter"/>
</dbReference>
<comment type="caution">
    <text evidence="6">The sequence shown here is derived from an EMBL/GenBank/DDBJ whole genome shotgun (WGS) entry which is preliminary data.</text>
</comment>
<keyword evidence="2 4" id="KW-0238">DNA-binding</keyword>
<protein>
    <recommendedName>
        <fullName evidence="5">HTH tetR-type domain-containing protein</fullName>
    </recommendedName>
</protein>
<dbReference type="PANTHER" id="PTHR30055:SF234">
    <property type="entry name" value="HTH-TYPE TRANSCRIPTIONAL REGULATOR BETI"/>
    <property type="match status" value="1"/>
</dbReference>
<dbReference type="InterPro" id="IPR036271">
    <property type="entry name" value="Tet_transcr_reg_TetR-rel_C_sf"/>
</dbReference>
<dbReference type="GO" id="GO:0003700">
    <property type="term" value="F:DNA-binding transcription factor activity"/>
    <property type="evidence" value="ECO:0007669"/>
    <property type="project" value="TreeGrafter"/>
</dbReference>
<dbReference type="InterPro" id="IPR050109">
    <property type="entry name" value="HTH-type_TetR-like_transc_reg"/>
</dbReference>
<dbReference type="SUPFAM" id="SSF46689">
    <property type="entry name" value="Homeodomain-like"/>
    <property type="match status" value="1"/>
</dbReference>
<dbReference type="Gene3D" id="1.10.357.10">
    <property type="entry name" value="Tetracycline Repressor, domain 2"/>
    <property type="match status" value="1"/>
</dbReference>
<keyword evidence="3" id="KW-0804">Transcription</keyword>
<evidence type="ECO:0000256" key="4">
    <source>
        <dbReference type="PROSITE-ProRule" id="PRU00335"/>
    </source>
</evidence>
<dbReference type="InterPro" id="IPR009057">
    <property type="entry name" value="Homeodomain-like_sf"/>
</dbReference>
<dbReference type="EMBL" id="BMHA01000011">
    <property type="protein sequence ID" value="GGI08322.1"/>
    <property type="molecule type" value="Genomic_DNA"/>
</dbReference>
<dbReference type="PROSITE" id="PS50977">
    <property type="entry name" value="HTH_TETR_2"/>
    <property type="match status" value="1"/>
</dbReference>
<gene>
    <name evidence="6" type="ORF">GCM10011354_28510</name>
</gene>
<evidence type="ECO:0000256" key="1">
    <source>
        <dbReference type="ARBA" id="ARBA00023015"/>
    </source>
</evidence>
<evidence type="ECO:0000256" key="3">
    <source>
        <dbReference type="ARBA" id="ARBA00023163"/>
    </source>
</evidence>
<organism evidence="6 7">
    <name type="scientific">Egicoccus halophilus</name>
    <dbReference type="NCBI Taxonomy" id="1670830"/>
    <lineage>
        <taxon>Bacteria</taxon>
        <taxon>Bacillati</taxon>
        <taxon>Actinomycetota</taxon>
        <taxon>Nitriliruptoria</taxon>
        <taxon>Egicoccales</taxon>
        <taxon>Egicoccaceae</taxon>
        <taxon>Egicoccus</taxon>
    </lineage>
</organism>
<name>A0A8J3ESX0_9ACTN</name>
<dbReference type="AlphaFoldDB" id="A0A8J3ESX0"/>
<dbReference type="Proteomes" id="UP000650511">
    <property type="component" value="Unassembled WGS sequence"/>
</dbReference>
<dbReference type="Pfam" id="PF00440">
    <property type="entry name" value="TetR_N"/>
    <property type="match status" value="1"/>
</dbReference>
<evidence type="ECO:0000313" key="6">
    <source>
        <dbReference type="EMBL" id="GGI08322.1"/>
    </source>
</evidence>
<dbReference type="InterPro" id="IPR001647">
    <property type="entry name" value="HTH_TetR"/>
</dbReference>
<dbReference type="RefSeq" id="WP_165404033.1">
    <property type="nucleotide sequence ID" value="NZ_BMHA01000011.1"/>
</dbReference>
<evidence type="ECO:0000256" key="2">
    <source>
        <dbReference type="ARBA" id="ARBA00023125"/>
    </source>
</evidence>
<dbReference type="PRINTS" id="PR00455">
    <property type="entry name" value="HTHTETR"/>
</dbReference>
<feature type="domain" description="HTH tetR-type" evidence="5">
    <location>
        <begin position="8"/>
        <end position="68"/>
    </location>
</feature>
<dbReference type="PANTHER" id="PTHR30055">
    <property type="entry name" value="HTH-TYPE TRANSCRIPTIONAL REGULATOR RUTR"/>
    <property type="match status" value="1"/>
</dbReference>
<feature type="DNA-binding region" description="H-T-H motif" evidence="4">
    <location>
        <begin position="31"/>
        <end position="50"/>
    </location>
</feature>
<evidence type="ECO:0000259" key="5">
    <source>
        <dbReference type="PROSITE" id="PS50977"/>
    </source>
</evidence>
<evidence type="ECO:0000313" key="7">
    <source>
        <dbReference type="Proteomes" id="UP000650511"/>
    </source>
</evidence>